<evidence type="ECO:0000256" key="6">
    <source>
        <dbReference type="ARBA" id="ARBA00023170"/>
    </source>
</evidence>
<evidence type="ECO:0000313" key="11">
    <source>
        <dbReference type="Proteomes" id="UP001233999"/>
    </source>
</evidence>
<evidence type="ECO:0000256" key="7">
    <source>
        <dbReference type="ARBA" id="ARBA00023180"/>
    </source>
</evidence>
<dbReference type="PANTHER" id="PTHR42643:SF24">
    <property type="entry name" value="IONOTROPIC RECEPTOR 60A"/>
    <property type="match status" value="1"/>
</dbReference>
<keyword evidence="5 8" id="KW-0472">Membrane</keyword>
<dbReference type="Gene3D" id="1.10.287.70">
    <property type="match status" value="1"/>
</dbReference>
<dbReference type="Proteomes" id="UP001233999">
    <property type="component" value="Unassembled WGS sequence"/>
</dbReference>
<proteinExistence type="predicted"/>
<feature type="transmembrane region" description="Helical" evidence="8">
    <location>
        <begin position="316"/>
        <end position="336"/>
    </location>
</feature>
<comment type="caution">
    <text evidence="10">The sequence shown here is derived from an EMBL/GenBank/DDBJ whole genome shotgun (WGS) entry which is preliminary data.</text>
</comment>
<evidence type="ECO:0000313" key="10">
    <source>
        <dbReference type="EMBL" id="KAJ9593806.1"/>
    </source>
</evidence>
<reference evidence="10" key="2">
    <citation type="submission" date="2023-05" db="EMBL/GenBank/DDBJ databases">
        <authorList>
            <person name="Fouks B."/>
        </authorList>
    </citation>
    <scope>NUCLEOTIDE SEQUENCE</scope>
    <source>
        <strain evidence="10">Stay&amp;Tobe</strain>
        <tissue evidence="10">Testes</tissue>
    </source>
</reference>
<feature type="transmembrane region" description="Helical" evidence="8">
    <location>
        <begin position="564"/>
        <end position="588"/>
    </location>
</feature>
<evidence type="ECO:0000256" key="2">
    <source>
        <dbReference type="ARBA" id="ARBA00022475"/>
    </source>
</evidence>
<dbReference type="AlphaFoldDB" id="A0AAD8A834"/>
<feature type="transmembrane region" description="Helical" evidence="8">
    <location>
        <begin position="376"/>
        <end position="399"/>
    </location>
</feature>
<evidence type="ECO:0000256" key="3">
    <source>
        <dbReference type="ARBA" id="ARBA00022692"/>
    </source>
</evidence>
<keyword evidence="7" id="KW-0325">Glycoprotein</keyword>
<dbReference type="EMBL" id="JASPKZ010008196">
    <property type="protein sequence ID" value="KAJ9580703.1"/>
    <property type="molecule type" value="Genomic_DNA"/>
</dbReference>
<dbReference type="GO" id="GO:0005886">
    <property type="term" value="C:plasma membrane"/>
    <property type="evidence" value="ECO:0007669"/>
    <property type="project" value="UniProtKB-SubCell"/>
</dbReference>
<evidence type="ECO:0000256" key="5">
    <source>
        <dbReference type="ARBA" id="ARBA00023136"/>
    </source>
</evidence>
<keyword evidence="6" id="KW-0675">Receptor</keyword>
<accession>A0AAD8A834</accession>
<evidence type="ECO:0000256" key="8">
    <source>
        <dbReference type="SAM" id="Phobius"/>
    </source>
</evidence>
<protein>
    <submittedName>
        <fullName evidence="10">Uncharacterized protein</fullName>
    </submittedName>
</protein>
<sequence length="590" mass="68538">MILINSPQYEQGNSYRIKRSYSEPSLDCSHQGFAHIFKFQSTFQYDCDDFLHQKFNLNTPSTISFHSEVQNIVKCIHTITNWTVMLTDFENFRGYAFHHFEGFIFILLEDTLDQYEIQHFNTFMNNISLPKARVLVIVLGITTNVQNISNFLDYFSLLGAAVLLQNFHEKMQILTWTSDECGNFKEFTFHAPCSKVLQMPDTFEKVQDSKTYRDCTLHAIGLHDPPFSARNTREAESVVELMLLRYVASKFNFSIEHHLDITNSLSAKSIVYSGRDVSLNFPIPSSLFVQRYYTQTYTWFVQRVKNQPHWSNVTRVFRLDTWACVLFSLIIVSVLLKSLDIFNREDTVKCFLITWAVFLNVAVKKLPSNVRLRFLFFSWAIMSIAFTTVFQSFMTSFFIDPGKGHQIDTVEELEKSDLILSIGLKDNSVSCWQVMLERISDFLIFSNECSVMNYSVTNSSIAFLMSEEVFLYNFRSLGMLNRTSYFHKFSNGVINVYRFITMDMTSPFLPQLNIVIKHLVEAGIVEKLVDNSVDPSGLWKKIRSEHSILEEYVPLSLFHLSSSFIYLCFGFTLSFLVFVTEIAVRFYVNH</sequence>
<reference evidence="10" key="1">
    <citation type="journal article" date="2023" name="IScience">
        <title>Live-bearing cockroach genome reveals convergent evolutionary mechanisms linked to viviparity in insects and beyond.</title>
        <authorList>
            <person name="Fouks B."/>
            <person name="Harrison M.C."/>
            <person name="Mikhailova A.A."/>
            <person name="Marchal E."/>
            <person name="English S."/>
            <person name="Carruthers M."/>
            <person name="Jennings E.C."/>
            <person name="Chiamaka E.L."/>
            <person name="Frigard R.A."/>
            <person name="Pippel M."/>
            <person name="Attardo G.M."/>
            <person name="Benoit J.B."/>
            <person name="Bornberg-Bauer E."/>
            <person name="Tobe S.S."/>
        </authorList>
    </citation>
    <scope>NUCLEOTIDE SEQUENCE</scope>
    <source>
        <strain evidence="10">Stay&amp;Tobe</strain>
        <tissue evidence="9">Testes</tissue>
    </source>
</reference>
<dbReference type="EMBL" id="JASPKZ010003282">
    <property type="protein sequence ID" value="KAJ9593806.1"/>
    <property type="molecule type" value="Genomic_DNA"/>
</dbReference>
<evidence type="ECO:0000256" key="1">
    <source>
        <dbReference type="ARBA" id="ARBA00004651"/>
    </source>
</evidence>
<comment type="subcellular location">
    <subcellularLocation>
        <location evidence="1">Cell membrane</location>
        <topology evidence="1">Multi-pass membrane protein</topology>
    </subcellularLocation>
</comment>
<name>A0AAD8A834_DIPPU</name>
<keyword evidence="2" id="KW-1003">Cell membrane</keyword>
<evidence type="ECO:0000256" key="4">
    <source>
        <dbReference type="ARBA" id="ARBA00022989"/>
    </source>
</evidence>
<dbReference type="PANTHER" id="PTHR42643">
    <property type="entry name" value="IONOTROPIC RECEPTOR 20A-RELATED"/>
    <property type="match status" value="1"/>
</dbReference>
<organism evidence="10 11">
    <name type="scientific">Diploptera punctata</name>
    <name type="common">Pacific beetle cockroach</name>
    <dbReference type="NCBI Taxonomy" id="6984"/>
    <lineage>
        <taxon>Eukaryota</taxon>
        <taxon>Metazoa</taxon>
        <taxon>Ecdysozoa</taxon>
        <taxon>Arthropoda</taxon>
        <taxon>Hexapoda</taxon>
        <taxon>Insecta</taxon>
        <taxon>Pterygota</taxon>
        <taxon>Neoptera</taxon>
        <taxon>Polyneoptera</taxon>
        <taxon>Dictyoptera</taxon>
        <taxon>Blattodea</taxon>
        <taxon>Blaberoidea</taxon>
        <taxon>Blaberidae</taxon>
        <taxon>Diplopterinae</taxon>
        <taxon>Diploptera</taxon>
    </lineage>
</organism>
<gene>
    <name evidence="9" type="ORF">L9F63_024123</name>
    <name evidence="10" type="ORF">L9F63_027550</name>
</gene>
<keyword evidence="11" id="KW-1185">Reference proteome</keyword>
<keyword evidence="4 8" id="KW-1133">Transmembrane helix</keyword>
<dbReference type="InterPro" id="IPR052192">
    <property type="entry name" value="Insect_Ionotropic_Sensory_Rcpt"/>
</dbReference>
<keyword evidence="3 8" id="KW-0812">Transmembrane</keyword>
<evidence type="ECO:0000313" key="9">
    <source>
        <dbReference type="EMBL" id="KAJ9580703.1"/>
    </source>
</evidence>